<evidence type="ECO:0000256" key="5">
    <source>
        <dbReference type="ARBA" id="ARBA00022692"/>
    </source>
</evidence>
<comment type="caution">
    <text evidence="15">The sequence shown here is derived from an EMBL/GenBank/DDBJ whole genome shotgun (WGS) entry which is preliminary data.</text>
</comment>
<keyword evidence="8 13" id="KW-0735">Signal-anchor</keyword>
<dbReference type="Pfam" id="PF03100">
    <property type="entry name" value="CcmE"/>
    <property type="match status" value="1"/>
</dbReference>
<dbReference type="GO" id="GO:0017003">
    <property type="term" value="P:protein-heme linkage"/>
    <property type="evidence" value="ECO:0007669"/>
    <property type="project" value="UniProtKB-UniRule"/>
</dbReference>
<keyword evidence="6 13" id="KW-0479">Metal-binding</keyword>
<keyword evidence="11 13" id="KW-0472">Membrane</keyword>
<evidence type="ECO:0000256" key="1">
    <source>
        <dbReference type="ARBA" id="ARBA00004533"/>
    </source>
</evidence>
<gene>
    <name evidence="15" type="primary">ccmE2</name>
    <name evidence="13" type="synonym">ccmE</name>
    <name evidence="13" type="synonym">cycJ</name>
    <name evidence="15" type="ORF">GCM10010960_13380</name>
</gene>
<accession>A0A917CM16</accession>
<dbReference type="Proteomes" id="UP000632858">
    <property type="component" value="Unassembled WGS sequence"/>
</dbReference>
<evidence type="ECO:0000256" key="2">
    <source>
        <dbReference type="ARBA" id="ARBA00022475"/>
    </source>
</evidence>
<dbReference type="NCBIfam" id="NF009729">
    <property type="entry name" value="PRK13254.1-3"/>
    <property type="match status" value="1"/>
</dbReference>
<dbReference type="AlphaFoldDB" id="A0A917CM16"/>
<evidence type="ECO:0000256" key="6">
    <source>
        <dbReference type="ARBA" id="ARBA00022723"/>
    </source>
</evidence>
<feature type="topological domain" description="Extracellular" evidence="13">
    <location>
        <begin position="30"/>
        <end position="159"/>
    </location>
</feature>
<reference evidence="15" key="1">
    <citation type="journal article" date="2014" name="Int. J. Syst. Evol. Microbiol.">
        <title>Complete genome sequence of Corynebacterium casei LMG S-19264T (=DSM 44701T), isolated from a smear-ripened cheese.</title>
        <authorList>
            <consortium name="US DOE Joint Genome Institute (JGI-PGF)"/>
            <person name="Walter F."/>
            <person name="Albersmeier A."/>
            <person name="Kalinowski J."/>
            <person name="Ruckert C."/>
        </authorList>
    </citation>
    <scope>NUCLEOTIDE SEQUENCE</scope>
    <source>
        <strain evidence="15">CGMCC 1.12726</strain>
    </source>
</reference>
<evidence type="ECO:0000256" key="11">
    <source>
        <dbReference type="ARBA" id="ARBA00023136"/>
    </source>
</evidence>
<dbReference type="Gene3D" id="2.40.50.140">
    <property type="entry name" value="Nucleic acid-binding proteins"/>
    <property type="match status" value="1"/>
</dbReference>
<reference evidence="15" key="2">
    <citation type="submission" date="2020-09" db="EMBL/GenBank/DDBJ databases">
        <authorList>
            <person name="Sun Q."/>
            <person name="Zhou Y."/>
        </authorList>
    </citation>
    <scope>NUCLEOTIDE SEQUENCE</scope>
    <source>
        <strain evidence="15">CGMCC 1.12726</strain>
    </source>
</reference>
<feature type="binding site" description="covalent" evidence="13 14">
    <location>
        <position position="123"/>
    </location>
    <ligand>
        <name>heme</name>
        <dbReference type="ChEBI" id="CHEBI:30413"/>
    </ligand>
</feature>
<keyword evidence="4 13" id="KW-0349">Heme</keyword>
<keyword evidence="9 13" id="KW-1133">Transmembrane helix</keyword>
<dbReference type="InterPro" id="IPR004329">
    <property type="entry name" value="CcmE"/>
</dbReference>
<dbReference type="EMBL" id="BMFO01000002">
    <property type="protein sequence ID" value="GGF92802.1"/>
    <property type="molecule type" value="Genomic_DNA"/>
</dbReference>
<dbReference type="SUPFAM" id="SSF82093">
    <property type="entry name" value="Heme chaperone CcmE"/>
    <property type="match status" value="1"/>
</dbReference>
<evidence type="ECO:0000256" key="8">
    <source>
        <dbReference type="ARBA" id="ARBA00022968"/>
    </source>
</evidence>
<evidence type="ECO:0000313" key="16">
    <source>
        <dbReference type="Proteomes" id="UP000632858"/>
    </source>
</evidence>
<keyword evidence="5 13" id="KW-0812">Transmembrane</keyword>
<evidence type="ECO:0000256" key="3">
    <source>
        <dbReference type="ARBA" id="ARBA00022519"/>
    </source>
</evidence>
<dbReference type="RefSeq" id="WP_188449120.1">
    <property type="nucleotide sequence ID" value="NZ_BMFO01000002.1"/>
</dbReference>
<keyword evidence="16" id="KW-1185">Reference proteome</keyword>
<feature type="topological domain" description="Cytoplasmic" evidence="13">
    <location>
        <begin position="1"/>
        <end position="8"/>
    </location>
</feature>
<dbReference type="GO" id="GO:0020037">
    <property type="term" value="F:heme binding"/>
    <property type="evidence" value="ECO:0007669"/>
    <property type="project" value="InterPro"/>
</dbReference>
<keyword evidence="2 13" id="KW-1003">Cell membrane</keyword>
<evidence type="ECO:0000256" key="14">
    <source>
        <dbReference type="PIRSR" id="PIRSR604329-50"/>
    </source>
</evidence>
<dbReference type="GO" id="GO:0005886">
    <property type="term" value="C:plasma membrane"/>
    <property type="evidence" value="ECO:0007669"/>
    <property type="project" value="UniProtKB-SubCell"/>
</dbReference>
<evidence type="ECO:0000256" key="7">
    <source>
        <dbReference type="ARBA" id="ARBA00022748"/>
    </source>
</evidence>
<protein>
    <recommendedName>
        <fullName evidence="13">Cytochrome c-type biogenesis protein CcmE</fullName>
    </recommendedName>
    <alternativeName>
        <fullName evidence="13">Cytochrome c maturation protein E</fullName>
    </alternativeName>
    <alternativeName>
        <fullName evidence="13">Heme chaperone CcmE</fullName>
    </alternativeName>
</protein>
<comment type="similarity">
    <text evidence="13">Belongs to the CcmE/CycJ family.</text>
</comment>
<keyword evidence="10 13" id="KW-0408">Iron</keyword>
<dbReference type="GO" id="GO:0017004">
    <property type="term" value="P:cytochrome complex assembly"/>
    <property type="evidence" value="ECO:0007669"/>
    <property type="project" value="UniProtKB-KW"/>
</dbReference>
<name>A0A917CM16_9GAMM</name>
<dbReference type="NCBIfam" id="NF009727">
    <property type="entry name" value="PRK13254.1-1"/>
    <property type="match status" value="1"/>
</dbReference>
<evidence type="ECO:0000256" key="12">
    <source>
        <dbReference type="ARBA" id="ARBA00056663"/>
    </source>
</evidence>
<dbReference type="PANTHER" id="PTHR34128">
    <property type="entry name" value="CYTOCHROME C-TYPE BIOGENESIS PROTEIN CCME HOMOLOG, MITOCHONDRIAL"/>
    <property type="match status" value="1"/>
</dbReference>
<dbReference type="HAMAP" id="MF_01959">
    <property type="entry name" value="CcmE"/>
    <property type="match status" value="1"/>
</dbReference>
<evidence type="ECO:0000256" key="10">
    <source>
        <dbReference type="ARBA" id="ARBA00023004"/>
    </source>
</evidence>
<sequence>MNPVRKRRLILVGLVLLAASVAAVFITLALQENINYLHTPTEVRTGKAPADGRFRLGGVVCQGSVQRTEGTLDVRFNITDGKRHVPVHFNGILPDMFKEGTSVIATGKLDGNEFAATEVLAKHDETYMPEEVAKSMNPEMLAKMNSGGDARHTIDCGAP</sequence>
<evidence type="ECO:0000256" key="4">
    <source>
        <dbReference type="ARBA" id="ARBA00022617"/>
    </source>
</evidence>
<keyword evidence="3" id="KW-0997">Cell inner membrane</keyword>
<evidence type="ECO:0000313" key="15">
    <source>
        <dbReference type="EMBL" id="GGF92802.1"/>
    </source>
</evidence>
<dbReference type="InterPro" id="IPR036127">
    <property type="entry name" value="CcmE-like_sf"/>
</dbReference>
<dbReference type="PANTHER" id="PTHR34128:SF2">
    <property type="entry name" value="CYTOCHROME C-TYPE BIOGENESIS PROTEIN CCME HOMOLOG, MITOCHONDRIAL"/>
    <property type="match status" value="1"/>
</dbReference>
<feature type="binding site" description="axial binding residue" evidence="13 14">
    <location>
        <position position="127"/>
    </location>
    <ligand>
        <name>heme</name>
        <dbReference type="ChEBI" id="CHEBI:30413"/>
    </ligand>
    <ligandPart>
        <name>Fe</name>
        <dbReference type="ChEBI" id="CHEBI:18248"/>
    </ligandPart>
</feature>
<comment type="subcellular location">
    <subcellularLocation>
        <location evidence="1">Cell inner membrane</location>
    </subcellularLocation>
    <subcellularLocation>
        <location evidence="13">Cell membrane</location>
        <topology evidence="13">Single-pass type II membrane protein</topology>
    </subcellularLocation>
</comment>
<proteinExistence type="inferred from homology"/>
<dbReference type="NCBIfam" id="NF009731">
    <property type="entry name" value="PRK13254.1-5"/>
    <property type="match status" value="1"/>
</dbReference>
<dbReference type="FunFam" id="2.40.50.140:FF:000104">
    <property type="entry name" value="Cytochrome c-type biogenesis protein CcmE"/>
    <property type="match status" value="1"/>
</dbReference>
<keyword evidence="7 13" id="KW-0201">Cytochrome c-type biogenesis</keyword>
<evidence type="ECO:0000256" key="13">
    <source>
        <dbReference type="HAMAP-Rule" id="MF_01959"/>
    </source>
</evidence>
<dbReference type="InterPro" id="IPR012340">
    <property type="entry name" value="NA-bd_OB-fold"/>
</dbReference>
<organism evidence="15 16">
    <name type="scientific">Arenimonas maotaiensis</name>
    <dbReference type="NCBI Taxonomy" id="1446479"/>
    <lineage>
        <taxon>Bacteria</taxon>
        <taxon>Pseudomonadati</taxon>
        <taxon>Pseudomonadota</taxon>
        <taxon>Gammaproteobacteria</taxon>
        <taxon>Lysobacterales</taxon>
        <taxon>Lysobacteraceae</taxon>
        <taxon>Arenimonas</taxon>
    </lineage>
</organism>
<comment type="function">
    <text evidence="12 13">Heme chaperone required for the biogenesis of c-type cytochromes. Transiently binds heme delivered by CcmC and transfers the heme to apo-cytochromes in a process facilitated by CcmF and CcmH.</text>
</comment>
<dbReference type="GO" id="GO:0046872">
    <property type="term" value="F:metal ion binding"/>
    <property type="evidence" value="ECO:0007669"/>
    <property type="project" value="UniProtKB-KW"/>
</dbReference>
<evidence type="ECO:0000256" key="9">
    <source>
        <dbReference type="ARBA" id="ARBA00022989"/>
    </source>
</evidence>